<comment type="subcellular location">
    <subcellularLocation>
        <location evidence="10">Cytoplasm</location>
    </subcellularLocation>
    <text evidence="10">Associated with the membrane possibly through PlsY.</text>
</comment>
<dbReference type="EC" id="2.3.1.274" evidence="8 10"/>
<evidence type="ECO:0000256" key="2">
    <source>
        <dbReference type="ARBA" id="ARBA00022490"/>
    </source>
</evidence>
<evidence type="ECO:0000256" key="10">
    <source>
        <dbReference type="HAMAP-Rule" id="MF_00019"/>
    </source>
</evidence>
<name>A0A2K9NHA8_9PROT</name>
<protein>
    <recommendedName>
        <fullName evidence="8 10">Phosphate acyltransferase</fullName>
        <ecNumber evidence="8 10">2.3.1.274</ecNumber>
    </recommendedName>
    <alternativeName>
        <fullName evidence="10">Acyl-ACP phosphotransacylase</fullName>
    </alternativeName>
    <alternativeName>
        <fullName evidence="10">Acyl-[acyl-carrier-protein]--phosphate acyltransferase</fullName>
    </alternativeName>
    <alternativeName>
        <fullName evidence="10">Phosphate-acyl-ACP acyltransferase</fullName>
    </alternativeName>
</protein>
<dbReference type="SUPFAM" id="SSF53659">
    <property type="entry name" value="Isocitrate/Isopropylmalate dehydrogenase-like"/>
    <property type="match status" value="1"/>
</dbReference>
<keyword evidence="7 10" id="KW-1208">Phospholipid metabolism</keyword>
<dbReference type="GO" id="GO:0005737">
    <property type="term" value="C:cytoplasm"/>
    <property type="evidence" value="ECO:0007669"/>
    <property type="project" value="UniProtKB-SubCell"/>
</dbReference>
<comment type="subunit">
    <text evidence="9 10">Homodimer. Probably interacts with PlsY.</text>
</comment>
<comment type="pathway">
    <text evidence="10">Lipid metabolism; phospholipid metabolism.</text>
</comment>
<organism evidence="11 12">
    <name type="scientific">Niveispirillum cyanobacteriorum</name>
    <dbReference type="NCBI Taxonomy" id="1612173"/>
    <lineage>
        <taxon>Bacteria</taxon>
        <taxon>Pseudomonadati</taxon>
        <taxon>Pseudomonadota</taxon>
        <taxon>Alphaproteobacteria</taxon>
        <taxon>Rhodospirillales</taxon>
        <taxon>Azospirillaceae</taxon>
        <taxon>Niveispirillum</taxon>
    </lineage>
</organism>
<keyword evidence="3 10" id="KW-0444">Lipid biosynthesis</keyword>
<evidence type="ECO:0000256" key="3">
    <source>
        <dbReference type="ARBA" id="ARBA00022516"/>
    </source>
</evidence>
<dbReference type="InterPro" id="IPR003664">
    <property type="entry name" value="FA_synthesis"/>
</dbReference>
<accession>A0A2K9NHA8</accession>
<evidence type="ECO:0000256" key="5">
    <source>
        <dbReference type="ARBA" id="ARBA00023098"/>
    </source>
</evidence>
<comment type="similarity">
    <text evidence="10">Belongs to the PlsX family.</text>
</comment>
<reference evidence="11 12" key="1">
    <citation type="submission" date="2017-12" db="EMBL/GenBank/DDBJ databases">
        <title>Genomes of bacteria within cyanobacterial aggregates.</title>
        <authorList>
            <person name="Cai H."/>
        </authorList>
    </citation>
    <scope>NUCLEOTIDE SEQUENCE [LARGE SCALE GENOMIC DNA]</scope>
    <source>
        <strain evidence="11 12">TH16</strain>
    </source>
</reference>
<sequence>MTTRLRIALDAMGGDHAPDMVVAGADLARERCPNVDFLFVGDETRINALLERHPALKLISTVKHTPDFVAMDAKPSVALRAGRNSSMRLAIDAVAAGDAACVVSAGNTGALMAIAKFVLKTLPGIDRPAIASILPTQRGELVMLDLGANLECDADNLLQFAVMGTVFSRTVLGLLNPTIGLLNVGSEEQKGHEQIREAAAALRATPLAPYFHGFIEGNDLALGTVDVVVTDGFTGNVALKTAEGTAKLYAEFLKRTFKSSLLAKLGYVLASGAFNKLRQRMDPRRYNGAMFLGLRGICVKSHGGTDAVGFSNAIAVAANMANHGFNEKIRDQLAVLQAALNAAAATDPVKDVGATGSETAVQ</sequence>
<evidence type="ECO:0000313" key="11">
    <source>
        <dbReference type="EMBL" id="AUN32461.1"/>
    </source>
</evidence>
<keyword evidence="5 10" id="KW-0443">Lipid metabolism</keyword>
<dbReference type="PANTHER" id="PTHR30100:SF1">
    <property type="entry name" value="PHOSPHATE ACYLTRANSFERASE"/>
    <property type="match status" value="1"/>
</dbReference>
<evidence type="ECO:0000256" key="9">
    <source>
        <dbReference type="ARBA" id="ARBA00046608"/>
    </source>
</evidence>
<dbReference type="NCBIfam" id="TIGR00182">
    <property type="entry name" value="plsX"/>
    <property type="match status" value="1"/>
</dbReference>
<gene>
    <name evidence="10" type="primary">plsX</name>
    <name evidence="11" type="ORF">C0V82_19035</name>
</gene>
<keyword evidence="2 10" id="KW-0963">Cytoplasm</keyword>
<keyword evidence="12" id="KW-1185">Reference proteome</keyword>
<dbReference type="UniPathway" id="UPA00085"/>
<dbReference type="InterPro" id="IPR012281">
    <property type="entry name" value="Phospholipid_synth_PlsX-like"/>
</dbReference>
<evidence type="ECO:0000256" key="8">
    <source>
        <dbReference type="ARBA" id="ARBA00024069"/>
    </source>
</evidence>
<dbReference type="OrthoDB" id="9806408at2"/>
<dbReference type="PIRSF" id="PIRSF002465">
    <property type="entry name" value="Phsphlp_syn_PlsX"/>
    <property type="match status" value="1"/>
</dbReference>
<dbReference type="AlphaFoldDB" id="A0A2K9NHA8"/>
<dbReference type="PANTHER" id="PTHR30100">
    <property type="entry name" value="FATTY ACID/PHOSPHOLIPID SYNTHESIS PROTEIN PLSX"/>
    <property type="match status" value="1"/>
</dbReference>
<evidence type="ECO:0000256" key="7">
    <source>
        <dbReference type="ARBA" id="ARBA00023264"/>
    </source>
</evidence>
<dbReference type="RefSeq" id="WP_102113998.1">
    <property type="nucleotide sequence ID" value="NZ_BMGN01000007.1"/>
</dbReference>
<evidence type="ECO:0000256" key="1">
    <source>
        <dbReference type="ARBA" id="ARBA00001232"/>
    </source>
</evidence>
<dbReference type="Gene3D" id="3.40.718.10">
    <property type="entry name" value="Isopropylmalate Dehydrogenase"/>
    <property type="match status" value="1"/>
</dbReference>
<evidence type="ECO:0000256" key="4">
    <source>
        <dbReference type="ARBA" id="ARBA00022679"/>
    </source>
</evidence>
<dbReference type="EMBL" id="CP025612">
    <property type="protein sequence ID" value="AUN32461.1"/>
    <property type="molecule type" value="Genomic_DNA"/>
</dbReference>
<dbReference type="GO" id="GO:0043811">
    <property type="term" value="F:phosphate:acyl-[acyl carrier protein] acyltransferase activity"/>
    <property type="evidence" value="ECO:0007669"/>
    <property type="project" value="UniProtKB-UniRule"/>
</dbReference>
<dbReference type="GO" id="GO:0006633">
    <property type="term" value="P:fatty acid biosynthetic process"/>
    <property type="evidence" value="ECO:0007669"/>
    <property type="project" value="UniProtKB-UniRule"/>
</dbReference>
<keyword evidence="6 10" id="KW-0594">Phospholipid biosynthesis</keyword>
<dbReference type="KEGG" id="ncb:C0V82_19035"/>
<keyword evidence="11" id="KW-0012">Acyltransferase</keyword>
<proteinExistence type="inferred from homology"/>
<comment type="function">
    <text evidence="10">Catalyzes the reversible formation of acyl-phosphate (acyl-PO(4)) from acyl-[acyl-carrier-protein] (acyl-ACP). This enzyme utilizes acyl-ACP as fatty acyl donor, but not acyl-CoA.</text>
</comment>
<dbReference type="Pfam" id="PF02504">
    <property type="entry name" value="FA_synthesis"/>
    <property type="match status" value="1"/>
</dbReference>
<evidence type="ECO:0000256" key="6">
    <source>
        <dbReference type="ARBA" id="ARBA00023209"/>
    </source>
</evidence>
<keyword evidence="4 10" id="KW-0808">Transferase</keyword>
<dbReference type="HAMAP" id="MF_00019">
    <property type="entry name" value="PlsX"/>
    <property type="match status" value="1"/>
</dbReference>
<evidence type="ECO:0000313" key="12">
    <source>
        <dbReference type="Proteomes" id="UP000234752"/>
    </source>
</evidence>
<comment type="catalytic activity">
    <reaction evidence="1 10">
        <text>a fatty acyl-[ACP] + phosphate = an acyl phosphate + holo-[ACP]</text>
        <dbReference type="Rhea" id="RHEA:42292"/>
        <dbReference type="Rhea" id="RHEA-COMP:9685"/>
        <dbReference type="Rhea" id="RHEA-COMP:14125"/>
        <dbReference type="ChEBI" id="CHEBI:43474"/>
        <dbReference type="ChEBI" id="CHEBI:59918"/>
        <dbReference type="ChEBI" id="CHEBI:64479"/>
        <dbReference type="ChEBI" id="CHEBI:138651"/>
        <dbReference type="EC" id="2.3.1.274"/>
    </reaction>
</comment>
<dbReference type="Proteomes" id="UP000234752">
    <property type="component" value="Chromosome eg_2"/>
</dbReference>
<dbReference type="GO" id="GO:0008654">
    <property type="term" value="P:phospholipid biosynthetic process"/>
    <property type="evidence" value="ECO:0007669"/>
    <property type="project" value="UniProtKB-KW"/>
</dbReference>